<keyword evidence="1" id="KW-1185">Reference proteome</keyword>
<sequence length="139" mass="16205">MLMERGEPRLHPLTIDGQICSFARFHNVNCPNGFLYLTSSDRMMRISLLRSDVVYDVSYPVRKIPIPNTVQFVVYLLQCNLYGVVTSVRAPNNKLCTLLNEDKQIETCERDENFALPELDRYTLQLFSPEDWSLFRILL</sequence>
<name>A0A915DKU8_9BILA</name>
<proteinExistence type="predicted"/>
<evidence type="ECO:0000313" key="1">
    <source>
        <dbReference type="Proteomes" id="UP000887574"/>
    </source>
</evidence>
<dbReference type="Gene3D" id="2.130.10.10">
    <property type="entry name" value="YVTN repeat-like/Quinoprotein amine dehydrogenase"/>
    <property type="match status" value="1"/>
</dbReference>
<reference evidence="2" key="1">
    <citation type="submission" date="2022-11" db="UniProtKB">
        <authorList>
            <consortium name="WormBaseParasite"/>
        </authorList>
    </citation>
    <scope>IDENTIFICATION</scope>
</reference>
<accession>A0A915DKU8</accession>
<dbReference type="Proteomes" id="UP000887574">
    <property type="component" value="Unplaced"/>
</dbReference>
<organism evidence="1 2">
    <name type="scientific">Ditylenchus dipsaci</name>
    <dbReference type="NCBI Taxonomy" id="166011"/>
    <lineage>
        <taxon>Eukaryota</taxon>
        <taxon>Metazoa</taxon>
        <taxon>Ecdysozoa</taxon>
        <taxon>Nematoda</taxon>
        <taxon>Chromadorea</taxon>
        <taxon>Rhabditida</taxon>
        <taxon>Tylenchina</taxon>
        <taxon>Tylenchomorpha</taxon>
        <taxon>Sphaerularioidea</taxon>
        <taxon>Anguinidae</taxon>
        <taxon>Anguininae</taxon>
        <taxon>Ditylenchus</taxon>
    </lineage>
</organism>
<protein>
    <submittedName>
        <fullName evidence="2">Uncharacterized protein</fullName>
    </submittedName>
</protein>
<dbReference type="WBParaSite" id="jg20595">
    <property type="protein sequence ID" value="jg20595"/>
    <property type="gene ID" value="jg20595"/>
</dbReference>
<evidence type="ECO:0000313" key="2">
    <source>
        <dbReference type="WBParaSite" id="jg20595"/>
    </source>
</evidence>
<dbReference type="AlphaFoldDB" id="A0A915DKU8"/>
<dbReference type="InterPro" id="IPR015943">
    <property type="entry name" value="WD40/YVTN_repeat-like_dom_sf"/>
</dbReference>